<evidence type="ECO:0000313" key="9">
    <source>
        <dbReference type="EMBL" id="AVO40734.1"/>
    </source>
</evidence>
<dbReference type="PANTHER" id="PTHR30012">
    <property type="entry name" value="GENERAL SECRETION PATHWAY PROTEIN"/>
    <property type="match status" value="1"/>
</dbReference>
<name>A0A2S0MXX0_9BURK</name>
<evidence type="ECO:0000313" key="10">
    <source>
        <dbReference type="Proteomes" id="UP000239326"/>
    </source>
</evidence>
<dbReference type="AlphaFoldDB" id="A0A2S0MXX0"/>
<protein>
    <submittedName>
        <fullName evidence="9">Type II secretion system F family protein</fullName>
    </submittedName>
</protein>
<evidence type="ECO:0000256" key="2">
    <source>
        <dbReference type="ARBA" id="ARBA00005745"/>
    </source>
</evidence>
<dbReference type="PRINTS" id="PR00812">
    <property type="entry name" value="BCTERIALGSPF"/>
</dbReference>
<dbReference type="Pfam" id="PF00482">
    <property type="entry name" value="T2SSF"/>
    <property type="match status" value="2"/>
</dbReference>
<evidence type="ECO:0000256" key="7">
    <source>
        <dbReference type="SAM" id="Phobius"/>
    </source>
</evidence>
<evidence type="ECO:0000256" key="1">
    <source>
        <dbReference type="ARBA" id="ARBA00004651"/>
    </source>
</evidence>
<evidence type="ECO:0000259" key="8">
    <source>
        <dbReference type="Pfam" id="PF00482"/>
    </source>
</evidence>
<dbReference type="OrthoDB" id="9805682at2"/>
<keyword evidence="10" id="KW-1185">Reference proteome</keyword>
<feature type="domain" description="Type II secretion system protein GspF" evidence="8">
    <location>
        <begin position="69"/>
        <end position="192"/>
    </location>
</feature>
<dbReference type="InterPro" id="IPR042094">
    <property type="entry name" value="T2SS_GspF_sf"/>
</dbReference>
<dbReference type="GO" id="GO:0005886">
    <property type="term" value="C:plasma membrane"/>
    <property type="evidence" value="ECO:0007669"/>
    <property type="project" value="UniProtKB-SubCell"/>
</dbReference>
<feature type="transmembrane region" description="Helical" evidence="7">
    <location>
        <begin position="221"/>
        <end position="240"/>
    </location>
</feature>
<sequence>MIDFHYTGLASDGKSCQGTVRAPTPETARLRLIGQGVTPIRIETTSDAPAGEVSRSGGAKLKRSEVLLFTREMAHLKQANMPLDRALALLKETAATERLKHFISALEEGIRGGKSLYVSMLPFERDFGKQYLVLIRAGESSGSLNVVLKELALQLETDDKLRNYVISSMTYPIILLVVSVLSVTLLLAFVVPQFREIFDSMGDALPYSTKLVIGLSDFVRFHWMAILAAVGAALFLLSRWSATESGRIRLDSMLMEIPLMGKVIKNLQFAVYFRTFGNLLQRGVPMVDALRISLDTLTNTALRKDFEPLVGIVKTGKRLSVGFDSRHFDKTGTPQLIRVAEETGQMDTTLLSLADRYEDQGRRTMDRVLATMEPIIIILLGALVAFIIVAILGGVLSINDTI</sequence>
<dbReference type="PANTHER" id="PTHR30012:SF0">
    <property type="entry name" value="TYPE II SECRETION SYSTEM PROTEIN F-RELATED"/>
    <property type="match status" value="1"/>
</dbReference>
<dbReference type="EMBL" id="CP027669">
    <property type="protein sequence ID" value="AVO40734.1"/>
    <property type="molecule type" value="Genomic_DNA"/>
</dbReference>
<feature type="domain" description="Type II secretion system protein GspF" evidence="8">
    <location>
        <begin position="273"/>
        <end position="392"/>
    </location>
</feature>
<accession>A0A2S0MXX0</accession>
<keyword evidence="5 7" id="KW-1133">Transmembrane helix</keyword>
<dbReference type="Gene3D" id="1.20.81.30">
    <property type="entry name" value="Type II secretion system (T2SS), domain F"/>
    <property type="match status" value="2"/>
</dbReference>
<dbReference type="InterPro" id="IPR003004">
    <property type="entry name" value="GspF/PilC"/>
</dbReference>
<keyword evidence="6 7" id="KW-0472">Membrane</keyword>
<keyword evidence="3" id="KW-1003">Cell membrane</keyword>
<dbReference type="RefSeq" id="WP_106445725.1">
    <property type="nucleotide sequence ID" value="NZ_CP027669.1"/>
</dbReference>
<comment type="similarity">
    <text evidence="2">Belongs to the GSP F family.</text>
</comment>
<evidence type="ECO:0000256" key="4">
    <source>
        <dbReference type="ARBA" id="ARBA00022692"/>
    </source>
</evidence>
<evidence type="ECO:0000256" key="5">
    <source>
        <dbReference type="ARBA" id="ARBA00022989"/>
    </source>
</evidence>
<evidence type="ECO:0000256" key="6">
    <source>
        <dbReference type="ARBA" id="ARBA00023136"/>
    </source>
</evidence>
<reference evidence="9 10" key="1">
    <citation type="submission" date="2018-03" db="EMBL/GenBank/DDBJ databases">
        <title>Genome sequencing of Simplicispira sp.</title>
        <authorList>
            <person name="Kim S.-J."/>
            <person name="Heo J."/>
            <person name="Kwon S.-W."/>
        </authorList>
    </citation>
    <scope>NUCLEOTIDE SEQUENCE [LARGE SCALE GENOMIC DNA]</scope>
    <source>
        <strain evidence="9 10">SC1-8</strain>
    </source>
</reference>
<dbReference type="KEGG" id="simp:C6571_05045"/>
<gene>
    <name evidence="9" type="ORF">C6571_05045</name>
</gene>
<feature type="transmembrane region" description="Helical" evidence="7">
    <location>
        <begin position="170"/>
        <end position="191"/>
    </location>
</feature>
<proteinExistence type="inferred from homology"/>
<comment type="subcellular location">
    <subcellularLocation>
        <location evidence="1">Cell membrane</location>
        <topology evidence="1">Multi-pass membrane protein</topology>
    </subcellularLocation>
</comment>
<keyword evidence="4 7" id="KW-0812">Transmembrane</keyword>
<feature type="transmembrane region" description="Helical" evidence="7">
    <location>
        <begin position="375"/>
        <end position="398"/>
    </location>
</feature>
<dbReference type="InterPro" id="IPR018076">
    <property type="entry name" value="T2SS_GspF_dom"/>
</dbReference>
<organism evidence="9 10">
    <name type="scientific">Simplicispira suum</name>
    <dbReference type="NCBI Taxonomy" id="2109915"/>
    <lineage>
        <taxon>Bacteria</taxon>
        <taxon>Pseudomonadati</taxon>
        <taxon>Pseudomonadota</taxon>
        <taxon>Betaproteobacteria</taxon>
        <taxon>Burkholderiales</taxon>
        <taxon>Comamonadaceae</taxon>
        <taxon>Simplicispira</taxon>
    </lineage>
</organism>
<dbReference type="Proteomes" id="UP000239326">
    <property type="component" value="Chromosome"/>
</dbReference>
<evidence type="ECO:0000256" key="3">
    <source>
        <dbReference type="ARBA" id="ARBA00022475"/>
    </source>
</evidence>